<dbReference type="GO" id="GO:0005524">
    <property type="term" value="F:ATP binding"/>
    <property type="evidence" value="ECO:0007669"/>
    <property type="project" value="UniProtKB-UniRule"/>
</dbReference>
<proteinExistence type="predicted"/>
<keyword evidence="7" id="KW-0418">Kinase</keyword>
<dbReference type="PROSITE" id="PS00109">
    <property type="entry name" value="PROTEIN_KINASE_TYR"/>
    <property type="match status" value="1"/>
</dbReference>
<feature type="domain" description="Protein kinase" evidence="6">
    <location>
        <begin position="198"/>
        <end position="452"/>
    </location>
</feature>
<dbReference type="Pfam" id="PF00069">
    <property type="entry name" value="Pkinase"/>
    <property type="match status" value="1"/>
</dbReference>
<dbReference type="InterPro" id="IPR017441">
    <property type="entry name" value="Protein_kinase_ATP_BS"/>
</dbReference>
<dbReference type="Gene3D" id="3.30.200.20">
    <property type="entry name" value="Phosphorylase Kinase, domain 1"/>
    <property type="match status" value="1"/>
</dbReference>
<feature type="coiled-coil region" evidence="4">
    <location>
        <begin position="91"/>
        <end position="185"/>
    </location>
</feature>
<feature type="binding site" evidence="3">
    <location>
        <position position="225"/>
    </location>
    <ligand>
        <name>ATP</name>
        <dbReference type="ChEBI" id="CHEBI:30616"/>
    </ligand>
</feature>
<dbReference type="EMBL" id="CASHTH010001339">
    <property type="protein sequence ID" value="CAI8014132.1"/>
    <property type="molecule type" value="Genomic_DNA"/>
</dbReference>
<evidence type="ECO:0000256" key="3">
    <source>
        <dbReference type="PROSITE-ProRule" id="PRU10141"/>
    </source>
</evidence>
<dbReference type="InterPro" id="IPR051681">
    <property type="entry name" value="Ser/Thr_Kinases-Pseudokinases"/>
</dbReference>
<name>A0AA35RPZ6_GEOBA</name>
<keyword evidence="2 3" id="KW-0067">ATP-binding</keyword>
<comment type="caution">
    <text evidence="7">The sequence shown here is derived from an EMBL/GenBank/DDBJ whole genome shotgun (WGS) entry which is preliminary data.</text>
</comment>
<evidence type="ECO:0000313" key="8">
    <source>
        <dbReference type="Proteomes" id="UP001174909"/>
    </source>
</evidence>
<dbReference type="AlphaFoldDB" id="A0AA35RPZ6"/>
<keyword evidence="8" id="KW-1185">Reference proteome</keyword>
<dbReference type="PROSITE" id="PS50011">
    <property type="entry name" value="PROTEIN_KINASE_DOM"/>
    <property type="match status" value="1"/>
</dbReference>
<sequence>MMMFLALAERAVLFYHHHHPTEQLPRRSTRFSVQLPLLKKVTTRFKRGRANTVPLPGGEEDVDSEDIAPPSPSSSVFASLPIHIRVPWHSKKKTEEAKEQLQEASVKQVDELQNQLEHEQTKSQILRKRVEEQEEELAEKNHLLRELQQTLSEKEAHCGRLEEMNRNLERQVAELRAEKERALQVSPWWEVEKEEVTLNKMEILGTGAWGYVVEGAFRGQSVAVKCLHSIIQQPHFLQIVRREVEIMAQLRHPHLLLFIAVVLDNPSGPLIITERLDTTLRRSYELGQLQQSNIVSVFRDVASALNYLHLQRPTIIHRDVSSANILLEKKSSELWRAKLSDFGSANLMRQCSTVGPGAIVYAAPEVRTAESGIPQTPKVDVYSFGVLLAEVLLCQFPSVEELPAMLDTVKVVWPRAYPLVCSCTRESPVDRPTMVSVLGQLEQLNISDADVH</sequence>
<evidence type="ECO:0000256" key="2">
    <source>
        <dbReference type="ARBA" id="ARBA00022840"/>
    </source>
</evidence>
<evidence type="ECO:0000256" key="1">
    <source>
        <dbReference type="ARBA" id="ARBA00022741"/>
    </source>
</evidence>
<dbReference type="GO" id="GO:0097527">
    <property type="term" value="P:necroptotic signaling pathway"/>
    <property type="evidence" value="ECO:0007669"/>
    <property type="project" value="TreeGrafter"/>
</dbReference>
<dbReference type="InterPro" id="IPR011009">
    <property type="entry name" value="Kinase-like_dom_sf"/>
</dbReference>
<evidence type="ECO:0000313" key="7">
    <source>
        <dbReference type="EMBL" id="CAI8014132.1"/>
    </source>
</evidence>
<dbReference type="PANTHER" id="PTHR44329">
    <property type="entry name" value="SERINE/THREONINE-PROTEIN KINASE TNNI3K-RELATED"/>
    <property type="match status" value="1"/>
</dbReference>
<dbReference type="InterPro" id="IPR000719">
    <property type="entry name" value="Prot_kinase_dom"/>
</dbReference>
<dbReference type="InterPro" id="IPR008266">
    <property type="entry name" value="Tyr_kinase_AS"/>
</dbReference>
<organism evidence="7 8">
    <name type="scientific">Geodia barretti</name>
    <name type="common">Barrett's horny sponge</name>
    <dbReference type="NCBI Taxonomy" id="519541"/>
    <lineage>
        <taxon>Eukaryota</taxon>
        <taxon>Metazoa</taxon>
        <taxon>Porifera</taxon>
        <taxon>Demospongiae</taxon>
        <taxon>Heteroscleromorpha</taxon>
        <taxon>Tetractinellida</taxon>
        <taxon>Astrophorina</taxon>
        <taxon>Geodiidae</taxon>
        <taxon>Geodia</taxon>
    </lineage>
</organism>
<accession>A0AA35RPZ6</accession>
<dbReference type="Proteomes" id="UP001174909">
    <property type="component" value="Unassembled WGS sequence"/>
</dbReference>
<keyword evidence="7" id="KW-0808">Transferase</keyword>
<feature type="region of interest" description="Disordered" evidence="5">
    <location>
        <begin position="48"/>
        <end position="74"/>
    </location>
</feature>
<reference evidence="7" key="1">
    <citation type="submission" date="2023-03" db="EMBL/GenBank/DDBJ databases">
        <authorList>
            <person name="Steffen K."/>
            <person name="Cardenas P."/>
        </authorList>
    </citation>
    <scope>NUCLEOTIDE SEQUENCE</scope>
</reference>
<dbReference type="PROSITE" id="PS00107">
    <property type="entry name" value="PROTEIN_KINASE_ATP"/>
    <property type="match status" value="1"/>
</dbReference>
<dbReference type="PANTHER" id="PTHR44329:SF298">
    <property type="entry name" value="MIXED LINEAGE KINASE DOMAIN-LIKE PROTEIN"/>
    <property type="match status" value="1"/>
</dbReference>
<protein>
    <submittedName>
        <fullName evidence="7">Probable serine/threonine-protein kinase drkD</fullName>
    </submittedName>
</protein>
<dbReference type="GO" id="GO:0004672">
    <property type="term" value="F:protein kinase activity"/>
    <property type="evidence" value="ECO:0007669"/>
    <property type="project" value="InterPro"/>
</dbReference>
<keyword evidence="4" id="KW-0175">Coiled coil</keyword>
<dbReference type="SUPFAM" id="SSF56112">
    <property type="entry name" value="Protein kinase-like (PK-like)"/>
    <property type="match status" value="1"/>
</dbReference>
<evidence type="ECO:0000256" key="5">
    <source>
        <dbReference type="SAM" id="MobiDB-lite"/>
    </source>
</evidence>
<evidence type="ECO:0000259" key="6">
    <source>
        <dbReference type="PROSITE" id="PS50011"/>
    </source>
</evidence>
<keyword evidence="1 3" id="KW-0547">Nucleotide-binding</keyword>
<gene>
    <name evidence="7" type="ORF">GBAR_LOCUS8864</name>
</gene>
<dbReference type="Gene3D" id="1.10.510.10">
    <property type="entry name" value="Transferase(Phosphotransferase) domain 1"/>
    <property type="match status" value="1"/>
</dbReference>
<evidence type="ECO:0000256" key="4">
    <source>
        <dbReference type="SAM" id="Coils"/>
    </source>
</evidence>